<sequence>MEICDIIADTDEGPKDAVKAIRKRLMTNAGKNYTVVMYTLTVLETCVKNCGRRFHLVVSQKDFVQDLFKLIGPKNDPPTAVQEKVLSLIQNWAAAFRSNPEMQGVVQVYNDLKAKGVEFPAADLETMVPIHTPQRSVLPQTDSRVSSVSSVRMTGSAMHGELLPSTPIPLNREQTTKLLQEFVAVRRNMQVFSEMLSDLEPGREHPRDWEFLQELQKTCHAMQTRLVDLVDKVANEEITSELLRLNDGMNSLFARYERFEKRRTAVVTGASGQHLNSARSKDTPSSPTAGAVRGGDAQASLIDFGGEDVAGATGGLHSLSLVEAGATDGSTKPKNCAGATATTSAGPVGAAGDADEFEAFAQSRTFSAKDSEGPKTAVGDGAGAASGSISTTARSGAAAVSSPEFDRFLQERATVAERLPTIQAQAGAKEKTPKDDPNLLAQ</sequence>
<accession>A0A7M7KR34</accession>
<dbReference type="Gene3D" id="1.25.40.90">
    <property type="match status" value="1"/>
</dbReference>
<dbReference type="PANTHER" id="PTHR13856:SF137">
    <property type="entry name" value="GH05942P"/>
    <property type="match status" value="1"/>
</dbReference>
<reference evidence="7" key="1">
    <citation type="submission" date="2021-01" db="UniProtKB">
        <authorList>
            <consortium name="EnsemblMetazoa"/>
        </authorList>
    </citation>
    <scope>IDENTIFICATION</scope>
</reference>
<feature type="domain" description="VHS" evidence="5">
    <location>
        <begin position="1"/>
        <end position="120"/>
    </location>
</feature>
<dbReference type="PROSITE" id="PS50179">
    <property type="entry name" value="VHS"/>
    <property type="match status" value="1"/>
</dbReference>
<dbReference type="CDD" id="cd03565">
    <property type="entry name" value="VHS_Tom1_like"/>
    <property type="match status" value="1"/>
</dbReference>
<feature type="region of interest" description="Disordered" evidence="4">
    <location>
        <begin position="365"/>
        <end position="402"/>
    </location>
</feature>
<evidence type="ECO:0000313" key="8">
    <source>
        <dbReference type="Proteomes" id="UP000594260"/>
    </source>
</evidence>
<dbReference type="GO" id="GO:0005768">
    <property type="term" value="C:endosome"/>
    <property type="evidence" value="ECO:0007669"/>
    <property type="project" value="TreeGrafter"/>
</dbReference>
<organism evidence="7 8">
    <name type="scientific">Varroa destructor</name>
    <name type="common">Honeybee mite</name>
    <dbReference type="NCBI Taxonomy" id="109461"/>
    <lineage>
        <taxon>Eukaryota</taxon>
        <taxon>Metazoa</taxon>
        <taxon>Ecdysozoa</taxon>
        <taxon>Arthropoda</taxon>
        <taxon>Chelicerata</taxon>
        <taxon>Arachnida</taxon>
        <taxon>Acari</taxon>
        <taxon>Parasitiformes</taxon>
        <taxon>Mesostigmata</taxon>
        <taxon>Gamasina</taxon>
        <taxon>Dermanyssoidea</taxon>
        <taxon>Varroidae</taxon>
        <taxon>Varroa</taxon>
    </lineage>
</organism>
<dbReference type="SMART" id="SM00288">
    <property type="entry name" value="VHS"/>
    <property type="match status" value="1"/>
</dbReference>
<feature type="region of interest" description="Disordered" evidence="4">
    <location>
        <begin position="268"/>
        <end position="293"/>
    </location>
</feature>
<comment type="similarity">
    <text evidence="1">Belongs to the TOM1 family.</text>
</comment>
<dbReference type="SUPFAM" id="SSF89009">
    <property type="entry name" value="GAT-like domain"/>
    <property type="match status" value="1"/>
</dbReference>
<evidence type="ECO:0000256" key="2">
    <source>
        <dbReference type="ARBA" id="ARBA00022448"/>
    </source>
</evidence>
<dbReference type="InterPro" id="IPR038425">
    <property type="entry name" value="GAT_sf"/>
</dbReference>
<feature type="compositionally biased region" description="Low complexity" evidence="4">
    <location>
        <begin position="376"/>
        <end position="399"/>
    </location>
</feature>
<feature type="compositionally biased region" description="Polar residues" evidence="4">
    <location>
        <begin position="270"/>
        <end position="288"/>
    </location>
</feature>
<dbReference type="Pfam" id="PF03127">
    <property type="entry name" value="GAT"/>
    <property type="match status" value="1"/>
</dbReference>
<dbReference type="GO" id="GO:0007165">
    <property type="term" value="P:signal transduction"/>
    <property type="evidence" value="ECO:0007669"/>
    <property type="project" value="TreeGrafter"/>
</dbReference>
<evidence type="ECO:0000259" key="6">
    <source>
        <dbReference type="PROSITE" id="PS50909"/>
    </source>
</evidence>
<dbReference type="PIRSF" id="PIRSF036948">
    <property type="entry name" value="TOM1"/>
    <property type="match status" value="1"/>
</dbReference>
<evidence type="ECO:0000313" key="7">
    <source>
        <dbReference type="EnsemblMetazoa" id="XP_022669421"/>
    </source>
</evidence>
<name>A0A7M7KR34_VARDE</name>
<feature type="compositionally biased region" description="Basic and acidic residues" evidence="4">
    <location>
        <begin position="428"/>
        <end position="442"/>
    </location>
</feature>
<dbReference type="Proteomes" id="UP000594260">
    <property type="component" value="Unplaced"/>
</dbReference>
<dbReference type="InterPro" id="IPR004152">
    <property type="entry name" value="GAT_dom"/>
</dbReference>
<dbReference type="Gene3D" id="1.20.58.160">
    <property type="match status" value="1"/>
</dbReference>
<dbReference type="InterPro" id="IPR014645">
    <property type="entry name" value="TOM1"/>
</dbReference>
<evidence type="ECO:0000259" key="5">
    <source>
        <dbReference type="PROSITE" id="PS50179"/>
    </source>
</evidence>
<proteinExistence type="inferred from homology"/>
<dbReference type="CDD" id="cd14233">
    <property type="entry name" value="GAT_TOM1_like"/>
    <property type="match status" value="1"/>
</dbReference>
<dbReference type="GO" id="GO:0016020">
    <property type="term" value="C:membrane"/>
    <property type="evidence" value="ECO:0007669"/>
    <property type="project" value="TreeGrafter"/>
</dbReference>
<dbReference type="EnsemblMetazoa" id="XM_022813686">
    <property type="protein sequence ID" value="XP_022669421"/>
    <property type="gene ID" value="LOC111253687"/>
</dbReference>
<feature type="region of interest" description="Disordered" evidence="4">
    <location>
        <begin position="419"/>
        <end position="442"/>
    </location>
</feature>
<dbReference type="PANTHER" id="PTHR13856">
    <property type="entry name" value="VHS DOMAIN CONTAINING PROTEIN FAMILY"/>
    <property type="match status" value="1"/>
</dbReference>
<feature type="domain" description="GAT" evidence="6">
    <location>
        <begin position="173"/>
        <end position="261"/>
    </location>
</feature>
<protein>
    <recommendedName>
        <fullName evidence="9">TOM1-like protein 2</fullName>
    </recommendedName>
</protein>
<dbReference type="InterPro" id="IPR002014">
    <property type="entry name" value="VHS_dom"/>
</dbReference>
<dbReference type="GO" id="GO:0015031">
    <property type="term" value="P:protein transport"/>
    <property type="evidence" value="ECO:0007669"/>
    <property type="project" value="UniProtKB-KW"/>
</dbReference>
<evidence type="ECO:0000256" key="3">
    <source>
        <dbReference type="ARBA" id="ARBA00022927"/>
    </source>
</evidence>
<evidence type="ECO:0000256" key="4">
    <source>
        <dbReference type="SAM" id="MobiDB-lite"/>
    </source>
</evidence>
<dbReference type="GO" id="GO:0035091">
    <property type="term" value="F:phosphatidylinositol binding"/>
    <property type="evidence" value="ECO:0007669"/>
    <property type="project" value="InterPro"/>
</dbReference>
<keyword evidence="8" id="KW-1185">Reference proteome</keyword>
<keyword evidence="3" id="KW-0653">Protein transport</keyword>
<keyword evidence="2" id="KW-0813">Transport</keyword>
<evidence type="ECO:0008006" key="9">
    <source>
        <dbReference type="Google" id="ProtNLM"/>
    </source>
</evidence>
<dbReference type="GO" id="GO:0043130">
    <property type="term" value="F:ubiquitin binding"/>
    <property type="evidence" value="ECO:0007669"/>
    <property type="project" value="InterPro"/>
</dbReference>
<dbReference type="PROSITE" id="PS50909">
    <property type="entry name" value="GAT"/>
    <property type="match status" value="1"/>
</dbReference>
<dbReference type="SUPFAM" id="SSF48464">
    <property type="entry name" value="ENTH/VHS domain"/>
    <property type="match status" value="1"/>
</dbReference>
<dbReference type="GO" id="GO:0030276">
    <property type="term" value="F:clathrin binding"/>
    <property type="evidence" value="ECO:0007669"/>
    <property type="project" value="TreeGrafter"/>
</dbReference>
<dbReference type="AlphaFoldDB" id="A0A7M7KR34"/>
<dbReference type="Pfam" id="PF00790">
    <property type="entry name" value="VHS"/>
    <property type="match status" value="1"/>
</dbReference>
<evidence type="ECO:0000256" key="1">
    <source>
        <dbReference type="ARBA" id="ARBA00007708"/>
    </source>
</evidence>
<dbReference type="RefSeq" id="XP_022669421.1">
    <property type="nucleotide sequence ID" value="XM_022813686.1"/>
</dbReference>
<dbReference type="GeneID" id="111253687"/>
<dbReference type="InterPro" id="IPR008942">
    <property type="entry name" value="ENTH_VHS"/>
</dbReference>